<organism evidence="2 3">
    <name type="scientific">Phaeovulum vinaykumarii</name>
    <dbReference type="NCBI Taxonomy" id="407234"/>
    <lineage>
        <taxon>Bacteria</taxon>
        <taxon>Pseudomonadati</taxon>
        <taxon>Pseudomonadota</taxon>
        <taxon>Alphaproteobacteria</taxon>
        <taxon>Rhodobacterales</taxon>
        <taxon>Paracoccaceae</taxon>
        <taxon>Phaeovulum</taxon>
    </lineage>
</organism>
<keyword evidence="3" id="KW-1185">Reference proteome</keyword>
<dbReference type="EMBL" id="FTOM01000001">
    <property type="protein sequence ID" value="SIS49638.1"/>
    <property type="molecule type" value="Genomic_DNA"/>
</dbReference>
<name>A0A1N7JJY6_9RHOB</name>
<reference evidence="3" key="1">
    <citation type="submission" date="2017-01" db="EMBL/GenBank/DDBJ databases">
        <authorList>
            <person name="Varghese N."/>
            <person name="Submissions S."/>
        </authorList>
    </citation>
    <scope>NUCLEOTIDE SEQUENCE [LARGE SCALE GENOMIC DNA]</scope>
    <source>
        <strain evidence="3">DSM 18714</strain>
    </source>
</reference>
<feature type="compositionally biased region" description="Low complexity" evidence="1">
    <location>
        <begin position="96"/>
        <end position="123"/>
    </location>
</feature>
<evidence type="ECO:0000256" key="1">
    <source>
        <dbReference type="SAM" id="MobiDB-lite"/>
    </source>
</evidence>
<evidence type="ECO:0000313" key="2">
    <source>
        <dbReference type="EMBL" id="SIS49638.1"/>
    </source>
</evidence>
<evidence type="ECO:0000313" key="3">
    <source>
        <dbReference type="Proteomes" id="UP000186098"/>
    </source>
</evidence>
<proteinExistence type="predicted"/>
<gene>
    <name evidence="2" type="ORF">SAMN05421795_10175</name>
</gene>
<dbReference type="OrthoDB" id="7658888at2"/>
<feature type="region of interest" description="Disordered" evidence="1">
    <location>
        <begin position="80"/>
        <end position="147"/>
    </location>
</feature>
<dbReference type="AlphaFoldDB" id="A0A1N7JJY6"/>
<accession>A0A1N7JJY6</accession>
<dbReference type="RefSeq" id="WP_076362959.1">
    <property type="nucleotide sequence ID" value="NZ_FTOM01000001.1"/>
</dbReference>
<dbReference type="Proteomes" id="UP000186098">
    <property type="component" value="Unassembled WGS sequence"/>
</dbReference>
<dbReference type="STRING" id="407234.SAMN05421795_10175"/>
<feature type="compositionally biased region" description="Low complexity" evidence="1">
    <location>
        <begin position="80"/>
        <end position="89"/>
    </location>
</feature>
<protein>
    <recommendedName>
        <fullName evidence="4">DUF4177 domain-containing protein</fullName>
    </recommendedName>
</protein>
<sequence length="147" mass="15731">MQHDPRMEYRVIPAPRQGERARGVRTGAGRFAHALESLMNEMAAEGWHYLRADTLPCDERSGLTRRTTVFHAMLVFARPRSAAAAQPEAAEARSDTPAPLAETAAEAPAPAVSSPAPSAVKATTRLHPFSARSAGDGSPRLGPAHRD</sequence>
<evidence type="ECO:0008006" key="4">
    <source>
        <dbReference type="Google" id="ProtNLM"/>
    </source>
</evidence>